<dbReference type="Proteomes" id="UP000694240">
    <property type="component" value="Chromosome 4"/>
</dbReference>
<name>A0A8T2DYM4_9BRAS</name>
<keyword evidence="2" id="KW-1185">Reference proteome</keyword>
<reference evidence="1 2" key="1">
    <citation type="submission" date="2020-12" db="EMBL/GenBank/DDBJ databases">
        <title>Concerted genomic and epigenomic changes stabilize Arabidopsis allopolyploids.</title>
        <authorList>
            <person name="Chen Z."/>
        </authorList>
    </citation>
    <scope>NUCLEOTIDE SEQUENCE [LARGE SCALE GENOMIC DNA]</scope>
    <source>
        <strain evidence="1">Allo738</strain>
        <tissue evidence="1">Leaf</tissue>
    </source>
</reference>
<dbReference type="AlphaFoldDB" id="A0A8T2DYM4"/>
<evidence type="ECO:0000313" key="1">
    <source>
        <dbReference type="EMBL" id="KAG7616349.1"/>
    </source>
</evidence>
<organism evidence="1 2">
    <name type="scientific">Arabidopsis thaliana x Arabidopsis arenosa</name>
    <dbReference type="NCBI Taxonomy" id="1240361"/>
    <lineage>
        <taxon>Eukaryota</taxon>
        <taxon>Viridiplantae</taxon>
        <taxon>Streptophyta</taxon>
        <taxon>Embryophyta</taxon>
        <taxon>Tracheophyta</taxon>
        <taxon>Spermatophyta</taxon>
        <taxon>Magnoliopsida</taxon>
        <taxon>eudicotyledons</taxon>
        <taxon>Gunneridae</taxon>
        <taxon>Pentapetalae</taxon>
        <taxon>rosids</taxon>
        <taxon>malvids</taxon>
        <taxon>Brassicales</taxon>
        <taxon>Brassicaceae</taxon>
        <taxon>Camelineae</taxon>
        <taxon>Arabidopsis</taxon>
    </lineage>
</organism>
<dbReference type="EMBL" id="JAEFBK010000004">
    <property type="protein sequence ID" value="KAG7616349.1"/>
    <property type="molecule type" value="Genomic_DNA"/>
</dbReference>
<accession>A0A8T2DYM4</accession>
<protein>
    <submittedName>
        <fullName evidence="1">Uncharacterized protein</fullName>
    </submittedName>
</protein>
<comment type="caution">
    <text evidence="1">The sequence shown here is derived from an EMBL/GenBank/DDBJ whole genome shotgun (WGS) entry which is preliminary data.</text>
</comment>
<proteinExistence type="predicted"/>
<evidence type="ECO:0000313" key="2">
    <source>
        <dbReference type="Proteomes" id="UP000694240"/>
    </source>
</evidence>
<sequence length="71" mass="8229">MSQIVLGSRENMGRWVMSRDNKGPENTRPGRAFYFVSSRADILSLPTTRLHHFRFVVIIIRMISNEITPSH</sequence>
<gene>
    <name evidence="1" type="ORF">ISN45_At04g018320</name>
</gene>